<organism evidence="1 2">
    <name type="scientific">Streptomyces griseocarneus</name>
    <dbReference type="NCBI Taxonomy" id="51201"/>
    <lineage>
        <taxon>Bacteria</taxon>
        <taxon>Bacillati</taxon>
        <taxon>Actinomycetota</taxon>
        <taxon>Actinomycetes</taxon>
        <taxon>Kitasatosporales</taxon>
        <taxon>Streptomycetaceae</taxon>
        <taxon>Streptomyces</taxon>
    </lineage>
</organism>
<gene>
    <name evidence="1" type="ORF">J3S04_07005</name>
</gene>
<reference evidence="1 2" key="1">
    <citation type="submission" date="2021-03" db="EMBL/GenBank/DDBJ databases">
        <title>Streptomyces strains.</title>
        <authorList>
            <person name="Lund M.B."/>
            <person name="Toerring T."/>
        </authorList>
    </citation>
    <scope>NUCLEOTIDE SEQUENCE [LARGE SCALE GENOMIC DNA]</scope>
    <source>
        <strain evidence="1 2">KCC S-1010</strain>
    </source>
</reference>
<proteinExistence type="predicted"/>
<name>A0ABX7RRR8_9ACTN</name>
<sequence>MNTADDATQAPPVPVGSLVMDLRRRKIGQVMGKEGPCLQLRPPKGGREWDARLDDIRPATDAEKLSAKVQVANWGSRWT</sequence>
<evidence type="ECO:0000313" key="2">
    <source>
        <dbReference type="Proteomes" id="UP000671836"/>
    </source>
</evidence>
<dbReference type="RefSeq" id="WP_086575426.1">
    <property type="nucleotide sequence ID" value="NZ_CP071595.1"/>
</dbReference>
<dbReference type="Proteomes" id="UP000671836">
    <property type="component" value="Chromosome"/>
</dbReference>
<evidence type="ECO:0000313" key="1">
    <source>
        <dbReference type="EMBL" id="QSY50682.1"/>
    </source>
</evidence>
<keyword evidence="2" id="KW-1185">Reference proteome</keyword>
<protein>
    <submittedName>
        <fullName evidence="1">Uncharacterized protein</fullName>
    </submittedName>
</protein>
<dbReference type="EMBL" id="CP071595">
    <property type="protein sequence ID" value="QSY50682.1"/>
    <property type="molecule type" value="Genomic_DNA"/>
</dbReference>
<accession>A0ABX7RRR8</accession>